<keyword evidence="10" id="KW-0472">Membrane</keyword>
<comment type="catalytic activity">
    <reaction evidence="1">
        <text>ATP + protein L-histidine = ADP + protein N-phospho-L-histidine.</text>
        <dbReference type="EC" id="2.7.13.3"/>
    </reaction>
</comment>
<evidence type="ECO:0000256" key="6">
    <source>
        <dbReference type="ARBA" id="ARBA00022741"/>
    </source>
</evidence>
<sequence length="559" mass="60472">MAISNSVVSRYLAISLVAGIVPTLAVGLLYDRYAQALIDELVGERLSVQLTAMSKRLESFLDARRYQVETLASHPAMTALLRAEINNASEEAHGLLQLEADLPDLYGILLLEDGGRLRHFVPGQAAAGPPYWSEQPFSIASLPVTRFGSNEVVGPAAPGDGLAGWFLVRHPLPAAEGRHRVDIALHVRFSSLTELMGGPSVAGIVQPVLKTPAGYFNAVGVRVTPAERMIAGPEVLPGWQPMLQIEPSALLSRFENARRVLLVVVLGTASVLVFLFYQLARNLQGRVARLVSGVEAIASGQLNHRIQEQGRDEISAVSRAFNTMAEGLSNTFARLARAQRLASLGEFATGIAHEVRNPLSAIKTTVQALARREADPRRHQLLQDVETEVTRLTRVVSDLSDFGKPRPPEPAVTPVREVFRRVDGLVKAELKVQRLSLAIQGDSELRLWVDADHLIQIMLNLVLNAIQATPPGGLITLRAARAGDGFGVLEVRDTGRGVPPEALAKLSDPFFTTRPKGMGLGLSISRQLAELNNCTLTIESEVGAGTVVTLRVPMPQEET</sequence>
<dbReference type="GO" id="GO:0000155">
    <property type="term" value="F:phosphorelay sensor kinase activity"/>
    <property type="evidence" value="ECO:0007669"/>
    <property type="project" value="InterPro"/>
</dbReference>
<gene>
    <name evidence="13" type="ORF">J2W39_003520</name>
</gene>
<keyword evidence="4" id="KW-0597">Phosphoprotein</keyword>
<reference evidence="13" key="1">
    <citation type="submission" date="2023-07" db="EMBL/GenBank/DDBJ databases">
        <title>Sorghum-associated microbial communities from plants grown in Nebraska, USA.</title>
        <authorList>
            <person name="Schachtman D."/>
        </authorList>
    </citation>
    <scope>NUCLEOTIDE SEQUENCE</scope>
    <source>
        <strain evidence="13">DS3315</strain>
    </source>
</reference>
<dbReference type="Gene3D" id="1.10.287.130">
    <property type="match status" value="1"/>
</dbReference>
<comment type="subcellular location">
    <subcellularLocation>
        <location evidence="2">Membrane</location>
    </subcellularLocation>
</comment>
<evidence type="ECO:0000256" key="1">
    <source>
        <dbReference type="ARBA" id="ARBA00000085"/>
    </source>
</evidence>
<feature type="domain" description="Histidine kinase" evidence="11">
    <location>
        <begin position="350"/>
        <end position="556"/>
    </location>
</feature>
<dbReference type="InterPro" id="IPR036097">
    <property type="entry name" value="HisK_dim/P_sf"/>
</dbReference>
<dbReference type="Pfam" id="PF00672">
    <property type="entry name" value="HAMP"/>
    <property type="match status" value="1"/>
</dbReference>
<evidence type="ECO:0000256" key="2">
    <source>
        <dbReference type="ARBA" id="ARBA00004370"/>
    </source>
</evidence>
<dbReference type="InterPro" id="IPR004358">
    <property type="entry name" value="Sig_transdc_His_kin-like_C"/>
</dbReference>
<keyword evidence="8" id="KW-0067">ATP-binding</keyword>
<comment type="caution">
    <text evidence="13">The sequence shown here is derived from an EMBL/GenBank/DDBJ whole genome shotgun (WGS) entry which is preliminary data.</text>
</comment>
<dbReference type="PRINTS" id="PR00344">
    <property type="entry name" value="BCTRLSENSOR"/>
</dbReference>
<evidence type="ECO:0000256" key="4">
    <source>
        <dbReference type="ARBA" id="ARBA00022553"/>
    </source>
</evidence>
<accession>A0AAW8EHG8</accession>
<evidence type="ECO:0000256" key="5">
    <source>
        <dbReference type="ARBA" id="ARBA00022679"/>
    </source>
</evidence>
<feature type="domain" description="HAMP" evidence="12">
    <location>
        <begin position="281"/>
        <end position="333"/>
    </location>
</feature>
<feature type="transmembrane region" description="Helical" evidence="10">
    <location>
        <begin position="12"/>
        <end position="30"/>
    </location>
</feature>
<dbReference type="AlphaFoldDB" id="A0AAW8EHG8"/>
<dbReference type="EC" id="2.7.13.3" evidence="3"/>
<dbReference type="PROSITE" id="PS50885">
    <property type="entry name" value="HAMP"/>
    <property type="match status" value="1"/>
</dbReference>
<keyword evidence="6" id="KW-0547">Nucleotide-binding</keyword>
<protein>
    <recommendedName>
        <fullName evidence="3">histidine kinase</fullName>
        <ecNumber evidence="3">2.7.13.3</ecNumber>
    </recommendedName>
</protein>
<evidence type="ECO:0000259" key="11">
    <source>
        <dbReference type="PROSITE" id="PS50109"/>
    </source>
</evidence>
<dbReference type="EMBL" id="JAUSRV010000008">
    <property type="protein sequence ID" value="MDP9972278.1"/>
    <property type="molecule type" value="Genomic_DNA"/>
</dbReference>
<keyword evidence="5 13" id="KW-0808">Transferase</keyword>
<organism evidence="13 14">
    <name type="scientific">Variovorax paradoxus</name>
    <dbReference type="NCBI Taxonomy" id="34073"/>
    <lineage>
        <taxon>Bacteria</taxon>
        <taxon>Pseudomonadati</taxon>
        <taxon>Pseudomonadota</taxon>
        <taxon>Betaproteobacteria</taxon>
        <taxon>Burkholderiales</taxon>
        <taxon>Comamonadaceae</taxon>
        <taxon>Variovorax</taxon>
    </lineage>
</organism>
<dbReference type="SMART" id="SM00388">
    <property type="entry name" value="HisKA"/>
    <property type="match status" value="1"/>
</dbReference>
<name>A0AAW8EHG8_VARPD</name>
<dbReference type="PROSITE" id="PS50109">
    <property type="entry name" value="HIS_KIN"/>
    <property type="match status" value="1"/>
</dbReference>
<dbReference type="InterPro" id="IPR003661">
    <property type="entry name" value="HisK_dim/P_dom"/>
</dbReference>
<dbReference type="SUPFAM" id="SSF55874">
    <property type="entry name" value="ATPase domain of HSP90 chaperone/DNA topoisomerase II/histidine kinase"/>
    <property type="match status" value="1"/>
</dbReference>
<dbReference type="CDD" id="cd00075">
    <property type="entry name" value="HATPase"/>
    <property type="match status" value="1"/>
</dbReference>
<evidence type="ECO:0000313" key="14">
    <source>
        <dbReference type="Proteomes" id="UP001224845"/>
    </source>
</evidence>
<evidence type="ECO:0000256" key="9">
    <source>
        <dbReference type="ARBA" id="ARBA00023012"/>
    </source>
</evidence>
<dbReference type="Proteomes" id="UP001224845">
    <property type="component" value="Unassembled WGS sequence"/>
</dbReference>
<feature type="transmembrane region" description="Helical" evidence="10">
    <location>
        <begin position="260"/>
        <end position="280"/>
    </location>
</feature>
<dbReference type="SMART" id="SM00387">
    <property type="entry name" value="HATPase_c"/>
    <property type="match status" value="1"/>
</dbReference>
<evidence type="ECO:0000256" key="8">
    <source>
        <dbReference type="ARBA" id="ARBA00022840"/>
    </source>
</evidence>
<dbReference type="RefSeq" id="WP_062364762.1">
    <property type="nucleotide sequence ID" value="NZ_CAIGKF010000001.1"/>
</dbReference>
<keyword evidence="7 13" id="KW-0418">Kinase</keyword>
<keyword evidence="10" id="KW-0812">Transmembrane</keyword>
<dbReference type="Pfam" id="PF00512">
    <property type="entry name" value="HisKA"/>
    <property type="match status" value="1"/>
</dbReference>
<evidence type="ECO:0000313" key="13">
    <source>
        <dbReference type="EMBL" id="MDP9972278.1"/>
    </source>
</evidence>
<evidence type="ECO:0000259" key="12">
    <source>
        <dbReference type="PROSITE" id="PS50885"/>
    </source>
</evidence>
<evidence type="ECO:0000256" key="3">
    <source>
        <dbReference type="ARBA" id="ARBA00012438"/>
    </source>
</evidence>
<dbReference type="Gene3D" id="6.10.340.10">
    <property type="match status" value="1"/>
</dbReference>
<dbReference type="InterPro" id="IPR036890">
    <property type="entry name" value="HATPase_C_sf"/>
</dbReference>
<dbReference type="CDD" id="cd06225">
    <property type="entry name" value="HAMP"/>
    <property type="match status" value="1"/>
</dbReference>
<evidence type="ECO:0000256" key="10">
    <source>
        <dbReference type="SAM" id="Phobius"/>
    </source>
</evidence>
<dbReference type="SUPFAM" id="SSF158472">
    <property type="entry name" value="HAMP domain-like"/>
    <property type="match status" value="1"/>
</dbReference>
<dbReference type="SUPFAM" id="SSF47384">
    <property type="entry name" value="Homodimeric domain of signal transducing histidine kinase"/>
    <property type="match status" value="1"/>
</dbReference>
<keyword evidence="9" id="KW-0902">Two-component regulatory system</keyword>
<dbReference type="CDD" id="cd00082">
    <property type="entry name" value="HisKA"/>
    <property type="match status" value="1"/>
</dbReference>
<dbReference type="SMART" id="SM00304">
    <property type="entry name" value="HAMP"/>
    <property type="match status" value="1"/>
</dbReference>
<dbReference type="GO" id="GO:0005524">
    <property type="term" value="F:ATP binding"/>
    <property type="evidence" value="ECO:0007669"/>
    <property type="project" value="UniProtKB-KW"/>
</dbReference>
<dbReference type="InterPro" id="IPR003594">
    <property type="entry name" value="HATPase_dom"/>
</dbReference>
<dbReference type="GO" id="GO:0016020">
    <property type="term" value="C:membrane"/>
    <property type="evidence" value="ECO:0007669"/>
    <property type="project" value="UniProtKB-SubCell"/>
</dbReference>
<dbReference type="InterPro" id="IPR003660">
    <property type="entry name" value="HAMP_dom"/>
</dbReference>
<dbReference type="PANTHER" id="PTHR43065:SF10">
    <property type="entry name" value="PEROXIDE STRESS-ACTIVATED HISTIDINE KINASE MAK3"/>
    <property type="match status" value="1"/>
</dbReference>
<dbReference type="InterPro" id="IPR005467">
    <property type="entry name" value="His_kinase_dom"/>
</dbReference>
<dbReference type="GeneID" id="99718003"/>
<dbReference type="Pfam" id="PF02518">
    <property type="entry name" value="HATPase_c"/>
    <property type="match status" value="1"/>
</dbReference>
<dbReference type="Gene3D" id="3.30.565.10">
    <property type="entry name" value="Histidine kinase-like ATPase, C-terminal domain"/>
    <property type="match status" value="1"/>
</dbReference>
<proteinExistence type="predicted"/>
<keyword evidence="10" id="KW-1133">Transmembrane helix</keyword>
<evidence type="ECO:0000256" key="7">
    <source>
        <dbReference type="ARBA" id="ARBA00022777"/>
    </source>
</evidence>
<dbReference type="PANTHER" id="PTHR43065">
    <property type="entry name" value="SENSOR HISTIDINE KINASE"/>
    <property type="match status" value="1"/>
</dbReference>